<accession>A0A5S9PG04</accession>
<organism evidence="1 2">
    <name type="scientific">BD1-7 clade bacterium</name>
    <dbReference type="NCBI Taxonomy" id="2029982"/>
    <lineage>
        <taxon>Bacteria</taxon>
        <taxon>Pseudomonadati</taxon>
        <taxon>Pseudomonadota</taxon>
        <taxon>Gammaproteobacteria</taxon>
        <taxon>Cellvibrionales</taxon>
        <taxon>Spongiibacteraceae</taxon>
        <taxon>BD1-7 clade</taxon>
    </lineage>
</organism>
<name>A0A5S9PG04_9GAMM</name>
<dbReference type="Proteomes" id="UP000441399">
    <property type="component" value="Unassembled WGS sequence"/>
</dbReference>
<evidence type="ECO:0000313" key="2">
    <source>
        <dbReference type="Proteomes" id="UP000441399"/>
    </source>
</evidence>
<dbReference type="EMBL" id="CACSIO010000009">
    <property type="protein sequence ID" value="CAA0102839.1"/>
    <property type="molecule type" value="Genomic_DNA"/>
</dbReference>
<evidence type="ECO:0000313" key="1">
    <source>
        <dbReference type="EMBL" id="CAA0102839.1"/>
    </source>
</evidence>
<reference evidence="1 2" key="1">
    <citation type="submission" date="2019-11" db="EMBL/GenBank/DDBJ databases">
        <authorList>
            <person name="Holert J."/>
        </authorList>
    </citation>
    <scope>NUCLEOTIDE SEQUENCE [LARGE SCALE GENOMIC DNA]</scope>
    <source>
        <strain evidence="1">SB11_3</strain>
    </source>
</reference>
<protein>
    <submittedName>
        <fullName evidence="1">Uncharacterized protein</fullName>
    </submittedName>
</protein>
<dbReference type="AlphaFoldDB" id="A0A5S9PG04"/>
<keyword evidence="2" id="KW-1185">Reference proteome</keyword>
<gene>
    <name evidence="1" type="ORF">OPDIPICF_04484</name>
</gene>
<proteinExistence type="predicted"/>
<sequence length="44" mass="5057">MKEIQMLSNVDNVLRLLMLDSSEINNSVTMAFKSRRKTLLAHHA</sequence>